<dbReference type="AlphaFoldDB" id="A0AAW4W1P5"/>
<protein>
    <submittedName>
        <fullName evidence="1">Uncharacterized protein</fullName>
    </submittedName>
</protein>
<evidence type="ECO:0000313" key="1">
    <source>
        <dbReference type="EMBL" id="MCC2176928.1"/>
    </source>
</evidence>
<dbReference type="EMBL" id="JAJEPX010000018">
    <property type="protein sequence ID" value="MCC2176928.1"/>
    <property type="molecule type" value="Genomic_DNA"/>
</dbReference>
<reference evidence="1 2" key="1">
    <citation type="submission" date="2021-10" db="EMBL/GenBank/DDBJ databases">
        <title>Anaerobic single-cell dispensing facilitates the cultivation of human gut bacteria.</title>
        <authorList>
            <person name="Afrizal A."/>
        </authorList>
    </citation>
    <scope>NUCLEOTIDE SEQUENCE [LARGE SCALE GENOMIC DNA]</scope>
    <source>
        <strain evidence="1 2">CLA-AA-H270</strain>
    </source>
</reference>
<organism evidence="1 2">
    <name type="scientific">Agathobaculum butyriciproducens</name>
    <dbReference type="NCBI Taxonomy" id="1628085"/>
    <lineage>
        <taxon>Bacteria</taxon>
        <taxon>Bacillati</taxon>
        <taxon>Bacillota</taxon>
        <taxon>Clostridia</taxon>
        <taxon>Eubacteriales</taxon>
        <taxon>Butyricicoccaceae</taxon>
        <taxon>Agathobaculum</taxon>
    </lineage>
</organism>
<proteinExistence type="predicted"/>
<dbReference type="Proteomes" id="UP001298753">
    <property type="component" value="Unassembled WGS sequence"/>
</dbReference>
<sequence>MLRCTVKFCGGCNPRYERGDAYKAICAALQDTASFSYPEDGVPYDVLLILRGCTGCPYLYEEIEAAHRVVVAAADEIPQAIDRIRSFTSQA</sequence>
<accession>A0AAW4W1P5</accession>
<keyword evidence="2" id="KW-1185">Reference proteome</keyword>
<comment type="caution">
    <text evidence="1">The sequence shown here is derived from an EMBL/GenBank/DDBJ whole genome shotgun (WGS) entry which is preliminary data.</text>
</comment>
<dbReference type="GeneID" id="98660592"/>
<gene>
    <name evidence="1" type="ORF">LKD22_07280</name>
</gene>
<dbReference type="RefSeq" id="WP_110437399.1">
    <property type="nucleotide sequence ID" value="NZ_DBEZDI010000092.1"/>
</dbReference>
<name>A0AAW4W1P5_9FIRM</name>
<evidence type="ECO:0000313" key="2">
    <source>
        <dbReference type="Proteomes" id="UP001298753"/>
    </source>
</evidence>